<dbReference type="PANTHER" id="PTHR43539">
    <property type="entry name" value="FLAVIN-BINDING MONOOXYGENASE-LIKE PROTEIN (AFU_ORTHOLOGUE AFUA_4G09220)"/>
    <property type="match status" value="1"/>
</dbReference>
<dbReference type="EC" id="1.14.13.-" evidence="2"/>
<dbReference type="InterPro" id="IPR050982">
    <property type="entry name" value="Auxin_biosynth/cation_transpt"/>
</dbReference>
<accession>A0ABV3FYE0</accession>
<dbReference type="Proteomes" id="UP001551695">
    <property type="component" value="Unassembled WGS sequence"/>
</dbReference>
<name>A0ABV3FYE0_9NOCA</name>
<reference evidence="2 3" key="1">
    <citation type="submission" date="2024-06" db="EMBL/GenBank/DDBJ databases">
        <title>The Natural Products Discovery Center: Release of the First 8490 Sequenced Strains for Exploring Actinobacteria Biosynthetic Diversity.</title>
        <authorList>
            <person name="Kalkreuter E."/>
            <person name="Kautsar S.A."/>
            <person name="Yang D."/>
            <person name="Bader C.D."/>
            <person name="Teijaro C.N."/>
            <person name="Fluegel L."/>
            <person name="Davis C.M."/>
            <person name="Simpson J.R."/>
            <person name="Lauterbach L."/>
            <person name="Steele A.D."/>
            <person name="Gui C."/>
            <person name="Meng S."/>
            <person name="Li G."/>
            <person name="Viehrig K."/>
            <person name="Ye F."/>
            <person name="Su P."/>
            <person name="Kiefer A.F."/>
            <person name="Nichols A."/>
            <person name="Cepeda A.J."/>
            <person name="Yan W."/>
            <person name="Fan B."/>
            <person name="Jiang Y."/>
            <person name="Adhikari A."/>
            <person name="Zheng C.-J."/>
            <person name="Schuster L."/>
            <person name="Cowan T.M."/>
            <person name="Smanski M.J."/>
            <person name="Chevrette M.G."/>
            <person name="De Carvalho L.P.S."/>
            <person name="Shen B."/>
        </authorList>
    </citation>
    <scope>NUCLEOTIDE SEQUENCE [LARGE SCALE GENOMIC DNA]</scope>
    <source>
        <strain evidence="2 3">NPDC050403</strain>
    </source>
</reference>
<sequence length="609" mass="67830">MTSTLDATTDSALDGAQRWLGALDEAFASRDRSRFEALFLEDSFYRDLGALTWNFRQAAGRDAVIDLILGCITGTYARNFHVDDSKPSSPVISQEEGGPRVIEVFLAFEVEAGTADGLAYLVEDTTAPSGWRAVNLLTRIDGFRDHAPQWPRRDRFDDTHPDIRWSEYRAQEASFVDSDPDVLLVGGGQFGVMMAAHLNRLGVPNVVIDKHERIGDTWRKRYESLLLHQPHGMLFFPFMKFPESYPEYIPKDKFANWFEAYVEALDINFWTSSEFQGGTYDEASGRWTVRIQQSDGSVRELRPKHVVLTTGGSQKPRIPDIDGLKDFEGEVVHSSKFVDGKDYAGKNVLVVGTGTSGHDIALDIHKQGGTSKILQRSPAIVLDIETANLSYAPYNPRDIPAELIDIRFMSGMVYPQLKQNFIAQTKIGDEIDKELHDKLRAAGMKIGSGPEDTGFFYSYFLTGGGYYLDVGASQRIIDGDIGVVQTDDVDTFTATGVTLKNGDEIPLDAVVLATGYESIENAIEEWFGAEVRDKVGKVWGFGTDGEINNVWKPTPQDGLWIMLGAVAQARWYTPTTSLLIKAYIENLVPQEFLEDGHPARTPKEQIVEL</sequence>
<dbReference type="SUPFAM" id="SSF51905">
    <property type="entry name" value="FAD/NAD(P)-binding domain"/>
    <property type="match status" value="2"/>
</dbReference>
<gene>
    <name evidence="2" type="ORF">AB0I48_23015</name>
</gene>
<proteinExistence type="predicted"/>
<dbReference type="GO" id="GO:0016491">
    <property type="term" value="F:oxidoreductase activity"/>
    <property type="evidence" value="ECO:0007669"/>
    <property type="project" value="UniProtKB-KW"/>
</dbReference>
<keyword evidence="3" id="KW-1185">Reference proteome</keyword>
<dbReference type="PRINTS" id="PR00469">
    <property type="entry name" value="PNDRDTASEII"/>
</dbReference>
<dbReference type="InterPro" id="IPR036188">
    <property type="entry name" value="FAD/NAD-bd_sf"/>
</dbReference>
<keyword evidence="1 2" id="KW-0560">Oxidoreductase</keyword>
<organism evidence="2 3">
    <name type="scientific">Nocardia aurea</name>
    <dbReference type="NCBI Taxonomy" id="2144174"/>
    <lineage>
        <taxon>Bacteria</taxon>
        <taxon>Bacillati</taxon>
        <taxon>Actinomycetota</taxon>
        <taxon>Actinomycetes</taxon>
        <taxon>Mycobacteriales</taxon>
        <taxon>Nocardiaceae</taxon>
        <taxon>Nocardia</taxon>
    </lineage>
</organism>
<dbReference type="EMBL" id="JBFAKC010000010">
    <property type="protein sequence ID" value="MEV0710441.1"/>
    <property type="molecule type" value="Genomic_DNA"/>
</dbReference>
<dbReference type="Gene3D" id="3.50.50.60">
    <property type="entry name" value="FAD/NAD(P)-binding domain"/>
    <property type="match status" value="1"/>
</dbReference>
<evidence type="ECO:0000313" key="3">
    <source>
        <dbReference type="Proteomes" id="UP001551695"/>
    </source>
</evidence>
<comment type="caution">
    <text evidence="2">The sequence shown here is derived from an EMBL/GenBank/DDBJ whole genome shotgun (WGS) entry which is preliminary data.</text>
</comment>
<evidence type="ECO:0000313" key="2">
    <source>
        <dbReference type="EMBL" id="MEV0710441.1"/>
    </source>
</evidence>
<evidence type="ECO:0000256" key="1">
    <source>
        <dbReference type="ARBA" id="ARBA00023002"/>
    </source>
</evidence>
<dbReference type="Pfam" id="PF13738">
    <property type="entry name" value="Pyr_redox_3"/>
    <property type="match status" value="1"/>
</dbReference>
<dbReference type="RefSeq" id="WP_355085851.1">
    <property type="nucleotide sequence ID" value="NZ_JBEXKW010000018.1"/>
</dbReference>
<dbReference type="PANTHER" id="PTHR43539:SF68">
    <property type="entry name" value="FLAVIN-BINDING MONOOXYGENASE-LIKE PROTEIN (AFU_ORTHOLOGUE AFUA_4G09220)"/>
    <property type="match status" value="1"/>
</dbReference>
<protein>
    <submittedName>
        <fullName evidence="2">NAD(P)/FAD-dependent oxidoreductase</fullName>
        <ecNumber evidence="2">1.14.13.-</ecNumber>
    </submittedName>
</protein>